<protein>
    <submittedName>
        <fullName evidence="1">Uncharacterized protein</fullName>
    </submittedName>
</protein>
<evidence type="ECO:0000313" key="2">
    <source>
        <dbReference type="Proteomes" id="UP000799778"/>
    </source>
</evidence>
<accession>A0A6A5Y1V4</accession>
<reference evidence="1" key="1">
    <citation type="journal article" date="2020" name="Stud. Mycol.">
        <title>101 Dothideomycetes genomes: a test case for predicting lifestyles and emergence of pathogens.</title>
        <authorList>
            <person name="Haridas S."/>
            <person name="Albert R."/>
            <person name="Binder M."/>
            <person name="Bloem J."/>
            <person name="Labutti K."/>
            <person name="Salamov A."/>
            <person name="Andreopoulos B."/>
            <person name="Baker S."/>
            <person name="Barry K."/>
            <person name="Bills G."/>
            <person name="Bluhm B."/>
            <person name="Cannon C."/>
            <person name="Castanera R."/>
            <person name="Culley D."/>
            <person name="Daum C."/>
            <person name="Ezra D."/>
            <person name="Gonzalez J."/>
            <person name="Henrissat B."/>
            <person name="Kuo A."/>
            <person name="Liang C."/>
            <person name="Lipzen A."/>
            <person name="Lutzoni F."/>
            <person name="Magnuson J."/>
            <person name="Mondo S."/>
            <person name="Nolan M."/>
            <person name="Ohm R."/>
            <person name="Pangilinan J."/>
            <person name="Park H.-J."/>
            <person name="Ramirez L."/>
            <person name="Alfaro M."/>
            <person name="Sun H."/>
            <person name="Tritt A."/>
            <person name="Yoshinaga Y."/>
            <person name="Zwiers L.-H."/>
            <person name="Turgeon B."/>
            <person name="Goodwin S."/>
            <person name="Spatafora J."/>
            <person name="Crous P."/>
            <person name="Grigoriev I."/>
        </authorList>
    </citation>
    <scope>NUCLEOTIDE SEQUENCE</scope>
    <source>
        <strain evidence="1">CBS 175.79</strain>
    </source>
</reference>
<sequence>MSTRVLRETRQRDGCHTPALRYWVLAGQPLRTFLALTHCQTADGTIWPSSFSHEEQQYICSFDYSHPTASRSDAKWSQIVYRSHASCNSEPSCCKSQMKSLLEFDPLVVARLRGLHRQVAVPPCRCLIRLCQIDRYQGIIRGMRWMDASCREWMNWPDARSRG</sequence>
<dbReference type="Proteomes" id="UP000799778">
    <property type="component" value="Unassembled WGS sequence"/>
</dbReference>
<dbReference type="RefSeq" id="XP_033387386.1">
    <property type="nucleotide sequence ID" value="XM_033520802.1"/>
</dbReference>
<dbReference type="GeneID" id="54278199"/>
<keyword evidence="2" id="KW-1185">Reference proteome</keyword>
<name>A0A6A5Y1V4_9PLEO</name>
<gene>
    <name evidence="1" type="ORF">BU24DRAFT_111331</name>
</gene>
<dbReference type="AlphaFoldDB" id="A0A6A5Y1V4"/>
<evidence type="ECO:0000313" key="1">
    <source>
        <dbReference type="EMBL" id="KAF2019047.1"/>
    </source>
</evidence>
<dbReference type="EMBL" id="ML978067">
    <property type="protein sequence ID" value="KAF2019047.1"/>
    <property type="molecule type" value="Genomic_DNA"/>
</dbReference>
<organism evidence="1 2">
    <name type="scientific">Aaosphaeria arxii CBS 175.79</name>
    <dbReference type="NCBI Taxonomy" id="1450172"/>
    <lineage>
        <taxon>Eukaryota</taxon>
        <taxon>Fungi</taxon>
        <taxon>Dikarya</taxon>
        <taxon>Ascomycota</taxon>
        <taxon>Pezizomycotina</taxon>
        <taxon>Dothideomycetes</taxon>
        <taxon>Pleosporomycetidae</taxon>
        <taxon>Pleosporales</taxon>
        <taxon>Pleosporales incertae sedis</taxon>
        <taxon>Aaosphaeria</taxon>
    </lineage>
</organism>
<proteinExistence type="predicted"/>